<dbReference type="Proteomes" id="UP000236731">
    <property type="component" value="Unassembled WGS sequence"/>
</dbReference>
<organism evidence="3 4">
    <name type="scientific">Sphingobacterium lactis</name>
    <dbReference type="NCBI Taxonomy" id="797291"/>
    <lineage>
        <taxon>Bacteria</taxon>
        <taxon>Pseudomonadati</taxon>
        <taxon>Bacteroidota</taxon>
        <taxon>Sphingobacteriia</taxon>
        <taxon>Sphingobacteriales</taxon>
        <taxon>Sphingobacteriaceae</taxon>
        <taxon>Sphingobacterium</taxon>
    </lineage>
</organism>
<protein>
    <submittedName>
        <fullName evidence="3">Uncharacterized protein</fullName>
    </submittedName>
</protein>
<keyword evidence="2" id="KW-0812">Transmembrane</keyword>
<evidence type="ECO:0000256" key="2">
    <source>
        <dbReference type="SAM" id="Phobius"/>
    </source>
</evidence>
<sequence length="502" mass="56129">MKTIFLLALMSLCGVWAYGQKSIYNGTIRWEQPNPTVNNYNRIHTVDVQVEVIAGFQGTNSAGGATIGLNAKVIGVKLISVVGKNGQTLAASSLPNNIVQNAEQELRFHNIKFDVASGGNHIANVITQRPLSYYQVFGVKPNVDDIAKDREKMKQVYDQGLQVSNISFDPPSLHSTALPNYLNAQDKEKPKTAQVGSQPINQSPTQATIATTARRTGEPTSPSAESQRLDEKLAELEARYELDRQKQAQNEAMVSEVTTAAVAMGEGIASIIQNSRDSRDRKRAYADKEKARQELSRKKYSAMIAETLPYVQSGDNSGLKFMLDAYDKLYTEGNDKTAHIQKMDVLYDLGFNKRNALAKKYYTEYLTNAGQYYLTTRKSIRSAYIKTPIYLLSAPVMGYYSVKMIKESQVKTLIDPERDYYDYDVDNKKLIPGIVLGFGTLLSTTFGFANWYYGAKDRNSPAYIQAKSIYQDQKKHLKKSIAIVPGYDPYSQTYLASVRLTF</sequence>
<keyword evidence="2" id="KW-1133">Transmembrane helix</keyword>
<dbReference type="EMBL" id="FNUT01000003">
    <property type="protein sequence ID" value="SEF90438.1"/>
    <property type="molecule type" value="Genomic_DNA"/>
</dbReference>
<proteinExistence type="predicted"/>
<dbReference type="OrthoDB" id="5905774at2"/>
<feature type="region of interest" description="Disordered" evidence="1">
    <location>
        <begin position="187"/>
        <end position="229"/>
    </location>
</feature>
<feature type="compositionally biased region" description="Low complexity" evidence="1">
    <location>
        <begin position="205"/>
        <end position="214"/>
    </location>
</feature>
<feature type="compositionally biased region" description="Polar residues" evidence="1">
    <location>
        <begin position="194"/>
        <end position="204"/>
    </location>
</feature>
<evidence type="ECO:0000313" key="4">
    <source>
        <dbReference type="Proteomes" id="UP000236731"/>
    </source>
</evidence>
<dbReference type="RefSeq" id="WP_146060589.1">
    <property type="nucleotide sequence ID" value="NZ_CP049246.1"/>
</dbReference>
<reference evidence="4" key="1">
    <citation type="submission" date="2016-10" db="EMBL/GenBank/DDBJ databases">
        <authorList>
            <person name="Varghese N."/>
            <person name="Submissions S."/>
        </authorList>
    </citation>
    <scope>NUCLEOTIDE SEQUENCE [LARGE SCALE GENOMIC DNA]</scope>
    <source>
        <strain evidence="4">DSM 22361</strain>
    </source>
</reference>
<keyword evidence="2" id="KW-0472">Membrane</keyword>
<accession>A0A1H5VU04</accession>
<evidence type="ECO:0000313" key="3">
    <source>
        <dbReference type="EMBL" id="SEF90438.1"/>
    </source>
</evidence>
<feature type="transmembrane region" description="Helical" evidence="2">
    <location>
        <begin position="430"/>
        <end position="453"/>
    </location>
</feature>
<dbReference type="AlphaFoldDB" id="A0A1H5VU04"/>
<gene>
    <name evidence="3" type="ORF">SAMN05421877_103226</name>
</gene>
<keyword evidence="4" id="KW-1185">Reference proteome</keyword>
<name>A0A1H5VU04_9SPHI</name>
<evidence type="ECO:0000256" key="1">
    <source>
        <dbReference type="SAM" id="MobiDB-lite"/>
    </source>
</evidence>